<gene>
    <name evidence="1" type="ORF">MNBD_GAMMA12-837</name>
</gene>
<accession>A0A3B0ZIY8</accession>
<dbReference type="AlphaFoldDB" id="A0A3B0ZIY8"/>
<protein>
    <submittedName>
        <fullName evidence="1">Uncharacterized protein</fullName>
    </submittedName>
</protein>
<proteinExistence type="predicted"/>
<evidence type="ECO:0000313" key="1">
    <source>
        <dbReference type="EMBL" id="VAW80656.1"/>
    </source>
</evidence>
<organism evidence="1">
    <name type="scientific">hydrothermal vent metagenome</name>
    <dbReference type="NCBI Taxonomy" id="652676"/>
    <lineage>
        <taxon>unclassified sequences</taxon>
        <taxon>metagenomes</taxon>
        <taxon>ecological metagenomes</taxon>
    </lineage>
</organism>
<name>A0A3B0ZIY8_9ZZZZ</name>
<reference evidence="1" key="1">
    <citation type="submission" date="2018-06" db="EMBL/GenBank/DDBJ databases">
        <authorList>
            <person name="Zhirakovskaya E."/>
        </authorList>
    </citation>
    <scope>NUCLEOTIDE SEQUENCE</scope>
</reference>
<dbReference type="EMBL" id="UOFL01000202">
    <property type="protein sequence ID" value="VAW80656.1"/>
    <property type="molecule type" value="Genomic_DNA"/>
</dbReference>
<sequence>MEIHAVICLGIPQISILMRIITTMLLKLNISGIGWHLFIDMLMKIINYYVNKSEV</sequence>